<dbReference type="EMBL" id="JAMKFB020000014">
    <property type="protein sequence ID" value="KAL0175764.1"/>
    <property type="molecule type" value="Genomic_DNA"/>
</dbReference>
<feature type="domain" description="Fibrinogen C-terminal" evidence="10">
    <location>
        <begin position="1"/>
        <end position="46"/>
    </location>
</feature>
<evidence type="ECO:0000256" key="7">
    <source>
        <dbReference type="ARBA" id="ARBA00039489"/>
    </source>
</evidence>
<evidence type="ECO:0000256" key="3">
    <source>
        <dbReference type="ARBA" id="ARBA00022729"/>
    </source>
</evidence>
<dbReference type="PANTHER" id="PTHR47221:SF8">
    <property type="entry name" value="FIBRINOGEN LIKE 1A"/>
    <property type="match status" value="1"/>
</dbReference>
<dbReference type="InterPro" id="IPR036056">
    <property type="entry name" value="Fibrinogen-like_C"/>
</dbReference>
<dbReference type="SUPFAM" id="SSF56496">
    <property type="entry name" value="Fibrinogen C-terminal domain-like"/>
    <property type="match status" value="1"/>
</dbReference>
<dbReference type="InterPro" id="IPR037579">
    <property type="entry name" value="FIB_ANG-like"/>
</dbReference>
<name>A0ABD0PPG2_CIRMR</name>
<accession>A0ABD0PPG2</accession>
<feature type="non-terminal residue" evidence="11">
    <location>
        <position position="1"/>
    </location>
</feature>
<dbReference type="GO" id="GO:0002250">
    <property type="term" value="P:adaptive immune response"/>
    <property type="evidence" value="ECO:0007669"/>
    <property type="project" value="UniProtKB-KW"/>
</dbReference>
<keyword evidence="4" id="KW-0175">Coiled coil</keyword>
<comment type="caution">
    <text evidence="11">The sequence shown here is derived from an EMBL/GenBank/DDBJ whole genome shotgun (WGS) entry which is preliminary data.</text>
</comment>
<evidence type="ECO:0000313" key="12">
    <source>
        <dbReference type="Proteomes" id="UP001529510"/>
    </source>
</evidence>
<protein>
    <recommendedName>
        <fullName evidence="7">Fibrinogen-like protein 1</fullName>
    </recommendedName>
</protein>
<comment type="subcellular location">
    <subcellularLocation>
        <location evidence="1">Secreted</location>
    </subcellularLocation>
</comment>
<keyword evidence="12" id="KW-1185">Reference proteome</keyword>
<dbReference type="AlphaFoldDB" id="A0ABD0PPG2"/>
<sequence>CHSANLNGFYHRGPYSAVTDDGVVWYPWHGWWYSLKSVQMKIRPASFEPNDV</sequence>
<comment type="function">
    <text evidence="8">Immune suppressive molecule that inhibits antigen-specific T-cell activation by acting as a major ligand of LAG3. Responsible for LAG3 T-cell inhibitory function. Binds LAG3 independently from MHC class II (MHC-II). Secreted by, and promotes growth of, hepatocytes.</text>
</comment>
<comment type="subunit">
    <text evidence="9">Homodimer. Interacts (via the Fibrinogen C-terminal domain) with LAG3 (via Ig-like domains 1 and 2).</text>
</comment>
<gene>
    <name evidence="11" type="ORF">M9458_028094</name>
</gene>
<keyword evidence="3" id="KW-0732">Signal</keyword>
<evidence type="ECO:0000256" key="1">
    <source>
        <dbReference type="ARBA" id="ARBA00004613"/>
    </source>
</evidence>
<evidence type="ECO:0000256" key="5">
    <source>
        <dbReference type="ARBA" id="ARBA00023130"/>
    </source>
</evidence>
<dbReference type="PANTHER" id="PTHR47221">
    <property type="entry name" value="FIBRINOGEN ALPHA CHAIN"/>
    <property type="match status" value="1"/>
</dbReference>
<keyword evidence="2" id="KW-0964">Secreted</keyword>
<reference evidence="11 12" key="1">
    <citation type="submission" date="2024-05" db="EMBL/GenBank/DDBJ databases">
        <title>Genome sequencing and assembly of Indian major carp, Cirrhinus mrigala (Hamilton, 1822).</title>
        <authorList>
            <person name="Mohindra V."/>
            <person name="Chowdhury L.M."/>
            <person name="Lal K."/>
            <person name="Jena J.K."/>
        </authorList>
    </citation>
    <scope>NUCLEOTIDE SEQUENCE [LARGE SCALE GENOMIC DNA]</scope>
    <source>
        <strain evidence="11">CM1030</strain>
        <tissue evidence="11">Blood</tissue>
    </source>
</reference>
<evidence type="ECO:0000313" key="11">
    <source>
        <dbReference type="EMBL" id="KAL0175764.1"/>
    </source>
</evidence>
<evidence type="ECO:0000256" key="9">
    <source>
        <dbReference type="ARBA" id="ARBA00049681"/>
    </source>
</evidence>
<evidence type="ECO:0000256" key="8">
    <source>
        <dbReference type="ARBA" id="ARBA00049639"/>
    </source>
</evidence>
<dbReference type="PROSITE" id="PS51406">
    <property type="entry name" value="FIBRINOGEN_C_2"/>
    <property type="match status" value="1"/>
</dbReference>
<organism evidence="11 12">
    <name type="scientific">Cirrhinus mrigala</name>
    <name type="common">Mrigala</name>
    <dbReference type="NCBI Taxonomy" id="683832"/>
    <lineage>
        <taxon>Eukaryota</taxon>
        <taxon>Metazoa</taxon>
        <taxon>Chordata</taxon>
        <taxon>Craniata</taxon>
        <taxon>Vertebrata</taxon>
        <taxon>Euteleostomi</taxon>
        <taxon>Actinopterygii</taxon>
        <taxon>Neopterygii</taxon>
        <taxon>Teleostei</taxon>
        <taxon>Ostariophysi</taxon>
        <taxon>Cypriniformes</taxon>
        <taxon>Cyprinidae</taxon>
        <taxon>Labeoninae</taxon>
        <taxon>Labeonini</taxon>
        <taxon>Cirrhinus</taxon>
    </lineage>
</organism>
<evidence type="ECO:0000256" key="2">
    <source>
        <dbReference type="ARBA" id="ARBA00022525"/>
    </source>
</evidence>
<keyword evidence="5" id="KW-0391">Immunity</keyword>
<dbReference type="InterPro" id="IPR002181">
    <property type="entry name" value="Fibrinogen_a/b/g_C_dom"/>
</dbReference>
<evidence type="ECO:0000256" key="4">
    <source>
        <dbReference type="ARBA" id="ARBA00023054"/>
    </source>
</evidence>
<dbReference type="Pfam" id="PF00147">
    <property type="entry name" value="Fibrinogen_C"/>
    <property type="match status" value="1"/>
</dbReference>
<evidence type="ECO:0000259" key="10">
    <source>
        <dbReference type="PROSITE" id="PS51406"/>
    </source>
</evidence>
<evidence type="ECO:0000256" key="6">
    <source>
        <dbReference type="ARBA" id="ARBA00023157"/>
    </source>
</evidence>
<keyword evidence="6" id="KW-1015">Disulfide bond</keyword>
<keyword evidence="5" id="KW-1064">Adaptive immunity</keyword>
<dbReference type="Proteomes" id="UP001529510">
    <property type="component" value="Unassembled WGS sequence"/>
</dbReference>
<proteinExistence type="predicted"/>
<dbReference type="InterPro" id="IPR014716">
    <property type="entry name" value="Fibrinogen_a/b/g_C_1"/>
</dbReference>
<dbReference type="GO" id="GO:0005576">
    <property type="term" value="C:extracellular region"/>
    <property type="evidence" value="ECO:0007669"/>
    <property type="project" value="UniProtKB-SubCell"/>
</dbReference>
<dbReference type="Gene3D" id="3.90.215.10">
    <property type="entry name" value="Gamma Fibrinogen, chain A, domain 1"/>
    <property type="match status" value="1"/>
</dbReference>